<dbReference type="Proteomes" id="UP000799302">
    <property type="component" value="Unassembled WGS sequence"/>
</dbReference>
<dbReference type="PANTHER" id="PTHR24123">
    <property type="entry name" value="ANKYRIN REPEAT-CONTAINING"/>
    <property type="match status" value="1"/>
</dbReference>
<reference evidence="3" key="1">
    <citation type="journal article" date="2020" name="Stud. Mycol.">
        <title>101 Dothideomycetes genomes: a test case for predicting lifestyles and emergence of pathogens.</title>
        <authorList>
            <person name="Haridas S."/>
            <person name="Albert R."/>
            <person name="Binder M."/>
            <person name="Bloem J."/>
            <person name="Labutti K."/>
            <person name="Salamov A."/>
            <person name="Andreopoulos B."/>
            <person name="Baker S."/>
            <person name="Barry K."/>
            <person name="Bills G."/>
            <person name="Bluhm B."/>
            <person name="Cannon C."/>
            <person name="Castanera R."/>
            <person name="Culley D."/>
            <person name="Daum C."/>
            <person name="Ezra D."/>
            <person name="Gonzalez J."/>
            <person name="Henrissat B."/>
            <person name="Kuo A."/>
            <person name="Liang C."/>
            <person name="Lipzen A."/>
            <person name="Lutzoni F."/>
            <person name="Magnuson J."/>
            <person name="Mondo S."/>
            <person name="Nolan M."/>
            <person name="Ohm R."/>
            <person name="Pangilinan J."/>
            <person name="Park H.-J."/>
            <person name="Ramirez L."/>
            <person name="Alfaro M."/>
            <person name="Sun H."/>
            <person name="Tritt A."/>
            <person name="Yoshinaga Y."/>
            <person name="Zwiers L.-H."/>
            <person name="Turgeon B."/>
            <person name="Goodwin S."/>
            <person name="Spatafora J."/>
            <person name="Crous P."/>
            <person name="Grigoriev I."/>
        </authorList>
    </citation>
    <scope>NUCLEOTIDE SEQUENCE</scope>
    <source>
        <strain evidence="3">CBS 115976</strain>
    </source>
</reference>
<dbReference type="SMART" id="SM00248">
    <property type="entry name" value="ANK"/>
    <property type="match status" value="4"/>
</dbReference>
<evidence type="ECO:0000256" key="1">
    <source>
        <dbReference type="ARBA" id="ARBA00022737"/>
    </source>
</evidence>
<keyword evidence="2" id="KW-0040">ANK repeat</keyword>
<evidence type="ECO:0000313" key="3">
    <source>
        <dbReference type="EMBL" id="KAF2669909.1"/>
    </source>
</evidence>
<dbReference type="InterPro" id="IPR002110">
    <property type="entry name" value="Ankyrin_rpt"/>
</dbReference>
<keyword evidence="4" id="KW-1185">Reference proteome</keyword>
<dbReference type="InterPro" id="IPR036770">
    <property type="entry name" value="Ankyrin_rpt-contain_sf"/>
</dbReference>
<sequence>METDAPIPATTEDNSTGVHQDIKRDADLIAKAQERRAEVSEQTRNELDTLLSLRSTWGMPNLSEIKHLLETGADPTRMIMHKDVHPSFASDASTVVKGPLLNAVSSSNSFDTIALLLTYGAAAHPFASTALQYAMRSKNAQISFLLLKFGVALPSDSIEDLAKVLADPAHSPHWIKIWKPLTGTTSGLATRYQWVLELAINQKSSVLLELSLSNLSDNPINSRLERQLTVVFKNPVLSESFDTLLEQCTNLNVEAKKFLLFLACQGGRNKVVQHMIKLGVDTNYAYSKGDSDSCLMTIAARRQDSVTLSLLLAAGADVNARNHWSSPLHVAIARMSTCYSRMRANRGIATIELLLSKGADTYSRRPANLRYKFAGLKESMKLVSLPPLELASKILWRSEAGSKKEFFARLHTAVRLQKGYI</sequence>
<keyword evidence="1" id="KW-0677">Repeat</keyword>
<dbReference type="OrthoDB" id="194358at2759"/>
<accession>A0A6A6UCA0</accession>
<dbReference type="Gene3D" id="1.25.40.20">
    <property type="entry name" value="Ankyrin repeat-containing domain"/>
    <property type="match status" value="2"/>
</dbReference>
<dbReference type="InterPro" id="IPR051165">
    <property type="entry name" value="Multifunctional_ANK_Repeat"/>
</dbReference>
<protein>
    <submittedName>
        <fullName evidence="3">Uncharacterized protein</fullName>
    </submittedName>
</protein>
<dbReference type="AlphaFoldDB" id="A0A6A6UCA0"/>
<gene>
    <name evidence="3" type="ORF">BT63DRAFT_224699</name>
</gene>
<proteinExistence type="predicted"/>
<evidence type="ECO:0000313" key="4">
    <source>
        <dbReference type="Proteomes" id="UP000799302"/>
    </source>
</evidence>
<dbReference type="Pfam" id="PF00023">
    <property type="entry name" value="Ank"/>
    <property type="match status" value="1"/>
</dbReference>
<dbReference type="PANTHER" id="PTHR24123:SF134">
    <property type="entry name" value="PFS DOMAIN-CONTAINING PROTEIN"/>
    <property type="match status" value="1"/>
</dbReference>
<name>A0A6A6UCA0_9PEZI</name>
<dbReference type="EMBL" id="MU004234">
    <property type="protein sequence ID" value="KAF2669909.1"/>
    <property type="molecule type" value="Genomic_DNA"/>
</dbReference>
<organism evidence="3 4">
    <name type="scientific">Microthyrium microscopicum</name>
    <dbReference type="NCBI Taxonomy" id="703497"/>
    <lineage>
        <taxon>Eukaryota</taxon>
        <taxon>Fungi</taxon>
        <taxon>Dikarya</taxon>
        <taxon>Ascomycota</taxon>
        <taxon>Pezizomycotina</taxon>
        <taxon>Dothideomycetes</taxon>
        <taxon>Dothideomycetes incertae sedis</taxon>
        <taxon>Microthyriales</taxon>
        <taxon>Microthyriaceae</taxon>
        <taxon>Microthyrium</taxon>
    </lineage>
</organism>
<evidence type="ECO:0000256" key="2">
    <source>
        <dbReference type="ARBA" id="ARBA00023043"/>
    </source>
</evidence>
<dbReference type="SUPFAM" id="SSF48403">
    <property type="entry name" value="Ankyrin repeat"/>
    <property type="match status" value="1"/>
</dbReference>